<dbReference type="AlphaFoldDB" id="A0A4R1NAE5"/>
<comment type="caution">
    <text evidence="2">The sequence shown here is derived from an EMBL/GenBank/DDBJ whole genome shotgun (WGS) entry which is preliminary data.</text>
</comment>
<keyword evidence="3" id="KW-1185">Reference proteome</keyword>
<feature type="domain" description="RiboL-PSP-HEPN" evidence="1">
    <location>
        <begin position="41"/>
        <end position="218"/>
    </location>
</feature>
<dbReference type="Pfam" id="PF18735">
    <property type="entry name" value="HEPN_RiboL-PSP"/>
    <property type="match status" value="1"/>
</dbReference>
<organism evidence="2 3">
    <name type="scientific">Sodalis ligni</name>
    <dbReference type="NCBI Taxonomy" id="2697027"/>
    <lineage>
        <taxon>Bacteria</taxon>
        <taxon>Pseudomonadati</taxon>
        <taxon>Pseudomonadota</taxon>
        <taxon>Gammaproteobacteria</taxon>
        <taxon>Enterobacterales</taxon>
        <taxon>Bruguierivoracaceae</taxon>
        <taxon>Sodalis</taxon>
    </lineage>
</organism>
<protein>
    <recommendedName>
        <fullName evidence="1">RiboL-PSP-HEPN domain-containing protein</fullName>
    </recommendedName>
</protein>
<evidence type="ECO:0000259" key="1">
    <source>
        <dbReference type="Pfam" id="PF18735"/>
    </source>
</evidence>
<dbReference type="RefSeq" id="WP_132922531.1">
    <property type="nucleotide sequence ID" value="NZ_SJOI01000001.1"/>
</dbReference>
<evidence type="ECO:0000313" key="2">
    <source>
        <dbReference type="EMBL" id="TCL03687.1"/>
    </source>
</evidence>
<gene>
    <name evidence="2" type="ORF">EZJ58_1764</name>
</gene>
<dbReference type="InterPro" id="IPR041519">
    <property type="entry name" value="HEPN_RiboL-PSP"/>
</dbReference>
<dbReference type="OrthoDB" id="7853531at2"/>
<name>A0A4R1NAE5_9GAMM</name>
<proteinExistence type="predicted"/>
<accession>A0A4R1NAE5</accession>
<sequence>MGYTKSAARKDFEAHLAIYEEQVRYVSLKVNLIRDDICQCVYKNAIFQTSAAFEEYIKSILEDWIDMLLRRDATLDKLPKELLLFATGRLQKNAFSGLLLNGDEKQFINKISGIRNLKYFFTETSQIKGLVKSHEFVRDRKYPSEKNIKALFYRFGLDNIFDEINHRGKRDFKKVLESFSDSRTAIAHDHVTISLNLQEVKLKLQAVRDIIVVLDKVLYKHVCSISGPEFWKKDTLLLPV</sequence>
<evidence type="ECO:0000313" key="3">
    <source>
        <dbReference type="Proteomes" id="UP000294555"/>
    </source>
</evidence>
<reference evidence="2 3" key="1">
    <citation type="submission" date="2019-02" db="EMBL/GenBank/DDBJ databases">
        <title>Investigation of anaerobic lignin degradation for improved lignocellulosic biofuels.</title>
        <authorList>
            <person name="Deangelis K."/>
        </authorList>
    </citation>
    <scope>NUCLEOTIDE SEQUENCE [LARGE SCALE GENOMIC DNA]</scope>
    <source>
        <strain evidence="2 3">159R</strain>
    </source>
</reference>
<dbReference type="Proteomes" id="UP000294555">
    <property type="component" value="Unassembled WGS sequence"/>
</dbReference>
<dbReference type="EMBL" id="SJOI01000001">
    <property type="protein sequence ID" value="TCL03687.1"/>
    <property type="molecule type" value="Genomic_DNA"/>
</dbReference>